<evidence type="ECO:0000256" key="3">
    <source>
        <dbReference type="RuleBase" id="RU361235"/>
    </source>
</evidence>
<evidence type="ECO:0000256" key="1">
    <source>
        <dbReference type="ARBA" id="ARBA00005964"/>
    </source>
</evidence>
<dbReference type="AlphaFoldDB" id="A0A4U0TW36"/>
<proteinExistence type="inferred from homology"/>
<evidence type="ECO:0000259" key="5">
    <source>
        <dbReference type="Pfam" id="PF00135"/>
    </source>
</evidence>
<dbReference type="EMBL" id="NAJL01000028">
    <property type="protein sequence ID" value="TKA26487.1"/>
    <property type="molecule type" value="Genomic_DNA"/>
</dbReference>
<dbReference type="InterPro" id="IPR019819">
    <property type="entry name" value="Carboxylesterase_B_CS"/>
</dbReference>
<dbReference type="PROSITE" id="PS00122">
    <property type="entry name" value="CARBOXYLESTERASE_B_1"/>
    <property type="match status" value="1"/>
</dbReference>
<dbReference type="Gene3D" id="3.40.50.1820">
    <property type="entry name" value="alpha/beta hydrolase"/>
    <property type="match status" value="1"/>
</dbReference>
<dbReference type="InterPro" id="IPR002018">
    <property type="entry name" value="CarbesteraseB"/>
</dbReference>
<comment type="similarity">
    <text evidence="1 3">Belongs to the type-B carboxylesterase/lipase family.</text>
</comment>
<gene>
    <name evidence="6" type="ORF">B0A50_05324</name>
</gene>
<comment type="caution">
    <text evidence="6">The sequence shown here is derived from an EMBL/GenBank/DDBJ whole genome shotgun (WGS) entry which is preliminary data.</text>
</comment>
<dbReference type="InterPro" id="IPR019826">
    <property type="entry name" value="Carboxylesterase_B_AS"/>
</dbReference>
<evidence type="ECO:0000256" key="4">
    <source>
        <dbReference type="SAM" id="MobiDB-lite"/>
    </source>
</evidence>
<keyword evidence="2 3" id="KW-0378">Hydrolase</keyword>
<dbReference type="GO" id="GO:0016787">
    <property type="term" value="F:hydrolase activity"/>
    <property type="evidence" value="ECO:0007669"/>
    <property type="project" value="UniProtKB-KW"/>
</dbReference>
<dbReference type="PANTHER" id="PTHR11559">
    <property type="entry name" value="CARBOXYLESTERASE"/>
    <property type="match status" value="1"/>
</dbReference>
<feature type="region of interest" description="Disordered" evidence="4">
    <location>
        <begin position="1"/>
        <end position="26"/>
    </location>
</feature>
<dbReference type="SUPFAM" id="SSF53474">
    <property type="entry name" value="alpha/beta-Hydrolases"/>
    <property type="match status" value="1"/>
</dbReference>
<organism evidence="6 7">
    <name type="scientific">Salinomyces thailandicus</name>
    <dbReference type="NCBI Taxonomy" id="706561"/>
    <lineage>
        <taxon>Eukaryota</taxon>
        <taxon>Fungi</taxon>
        <taxon>Dikarya</taxon>
        <taxon>Ascomycota</taxon>
        <taxon>Pezizomycotina</taxon>
        <taxon>Dothideomycetes</taxon>
        <taxon>Dothideomycetidae</taxon>
        <taxon>Mycosphaerellales</taxon>
        <taxon>Teratosphaeriaceae</taxon>
        <taxon>Salinomyces</taxon>
    </lineage>
</organism>
<dbReference type="InterPro" id="IPR029058">
    <property type="entry name" value="AB_hydrolase_fold"/>
</dbReference>
<keyword evidence="7" id="KW-1185">Reference proteome</keyword>
<reference evidence="6 7" key="1">
    <citation type="submission" date="2017-03" db="EMBL/GenBank/DDBJ databases">
        <title>Genomes of endolithic fungi from Antarctica.</title>
        <authorList>
            <person name="Coleine C."/>
            <person name="Masonjones S."/>
            <person name="Stajich J.E."/>
        </authorList>
    </citation>
    <scope>NUCLEOTIDE SEQUENCE [LARGE SCALE GENOMIC DNA]</scope>
    <source>
        <strain evidence="6 7">CCFEE 6315</strain>
    </source>
</reference>
<feature type="domain" description="Carboxylesterase type B" evidence="5">
    <location>
        <begin position="9"/>
        <end position="510"/>
    </location>
</feature>
<dbReference type="PROSITE" id="PS00941">
    <property type="entry name" value="CARBOXYLESTERASE_B_2"/>
    <property type="match status" value="1"/>
</dbReference>
<dbReference type="InterPro" id="IPR050309">
    <property type="entry name" value="Type-B_Carboxylest/Lipase"/>
</dbReference>
<evidence type="ECO:0000313" key="7">
    <source>
        <dbReference type="Proteomes" id="UP000308549"/>
    </source>
</evidence>
<protein>
    <recommendedName>
        <fullName evidence="3">Carboxylic ester hydrolase</fullName>
        <ecNumber evidence="3">3.1.1.-</ecNumber>
    </recommendedName>
</protein>
<evidence type="ECO:0000313" key="6">
    <source>
        <dbReference type="EMBL" id="TKA26487.1"/>
    </source>
</evidence>
<dbReference type="Pfam" id="PF00135">
    <property type="entry name" value="COesterase"/>
    <property type="match status" value="1"/>
</dbReference>
<sequence>MGAPKDDQRPTVTLPQGTYIGKTLTDPKHPSPIEAWLGIRYAQPPIGELRFARPVALEPSTETFEAMEYGHRCPGKQLLQVPGIPEPSEDCLTLNVFRQQQPRQGGGTEGRLLPVMLFLHGGAFNRGTAAMHDTASMLAWSPEPFLAVSCNYRVGALGFLNSSLAAKHGILNLGLHDQRLVMEWVADNAVAFGGDPGNVVLVGLSAGAHSIGHHMMNVNEPRELFHRAVVESGGPTSRVVHPYNSALHERQFAEFLRATGCPVGLVEEEVLPFLRKLPEQTIVRAQAKVFDAYNASVRWAWQPVIDDEIISRRPLDAWKSGRWHKMPLLTGFNHNEGTMYVPKKMERSEEFRGFFADLLPQMTTEELGRLEALYADPAEDSASPYTETRDAKYGLGAQYKRVEAAYGQYAYVAPVRQTAQLGGRDAGQPPIYLYHWRVNSSLVGGANHGDQMWYETMSEKVRKTSPTQDEIARAFHGYVCSFAVSGDPNKIPAASEKKREEWKAFDDQDGNGGKTMVFGEGNDERAGGQSAGIATQCVLDTWAQEETKFWWEQSERFED</sequence>
<accession>A0A4U0TW36</accession>
<name>A0A4U0TW36_9PEZI</name>
<dbReference type="Proteomes" id="UP000308549">
    <property type="component" value="Unassembled WGS sequence"/>
</dbReference>
<evidence type="ECO:0000256" key="2">
    <source>
        <dbReference type="ARBA" id="ARBA00022801"/>
    </source>
</evidence>
<dbReference type="OrthoDB" id="408631at2759"/>
<dbReference type="EC" id="3.1.1.-" evidence="3"/>